<feature type="compositionally biased region" description="Basic residues" evidence="1">
    <location>
        <begin position="203"/>
        <end position="232"/>
    </location>
</feature>
<keyword evidence="2" id="KW-1133">Transmembrane helix</keyword>
<feature type="region of interest" description="Disordered" evidence="1">
    <location>
        <begin position="102"/>
        <end position="124"/>
    </location>
</feature>
<feature type="compositionally biased region" description="Basic and acidic residues" evidence="1">
    <location>
        <begin position="102"/>
        <end position="114"/>
    </location>
</feature>
<sequence>MTAPAWIHQVAMPVSMPSSVLATEGRTTCCFTLPLPVLLPTKRQRSGDEAARLLANLWLCCVYVVIATAPLAALSERMRREWKAEAVAAVNPPARRPLRVRRQERAPSRVRRNETSQVQIAGQGRDVRVGHATDVSTQDSAAIAAAGFKRRHVQLASWLAAGCRSGRSGRSRKEAECKGEKREGREEREGSTIGGYLVGIRQNPKRQREKKKKKKKKNKQREKGRRFSKGHGSKCPWGGVAGDQRALAQGFWNRPGDDAKGAGLAPACCNSLLVACGG</sequence>
<reference evidence="3 4" key="1">
    <citation type="submission" date="2024-04" db="EMBL/GenBank/DDBJ databases">
        <title>Phyllosticta paracitricarpa is synonymous to the EU quarantine fungus P. citricarpa based on phylogenomic analyses.</title>
        <authorList>
            <consortium name="Lawrence Berkeley National Laboratory"/>
            <person name="Van Ingen-Buijs V.A."/>
            <person name="Van Westerhoven A.C."/>
            <person name="Haridas S."/>
            <person name="Skiadas P."/>
            <person name="Martin F."/>
            <person name="Groenewald J.Z."/>
            <person name="Crous P.W."/>
            <person name="Seidl M.F."/>
        </authorList>
    </citation>
    <scope>NUCLEOTIDE SEQUENCE [LARGE SCALE GENOMIC DNA]</scope>
    <source>
        <strain evidence="3 4">CBS 123374</strain>
    </source>
</reference>
<evidence type="ECO:0000313" key="4">
    <source>
        <dbReference type="Proteomes" id="UP001492380"/>
    </source>
</evidence>
<evidence type="ECO:0000313" key="3">
    <source>
        <dbReference type="EMBL" id="KAK8244543.1"/>
    </source>
</evidence>
<protein>
    <submittedName>
        <fullName evidence="3">Uncharacterized protein</fullName>
    </submittedName>
</protein>
<keyword evidence="2" id="KW-0812">Transmembrane</keyword>
<organism evidence="3 4">
    <name type="scientific">Phyllosticta capitalensis</name>
    <dbReference type="NCBI Taxonomy" id="121624"/>
    <lineage>
        <taxon>Eukaryota</taxon>
        <taxon>Fungi</taxon>
        <taxon>Dikarya</taxon>
        <taxon>Ascomycota</taxon>
        <taxon>Pezizomycotina</taxon>
        <taxon>Dothideomycetes</taxon>
        <taxon>Dothideomycetes incertae sedis</taxon>
        <taxon>Botryosphaeriales</taxon>
        <taxon>Phyllostictaceae</taxon>
        <taxon>Phyllosticta</taxon>
    </lineage>
</organism>
<proteinExistence type="predicted"/>
<dbReference type="Proteomes" id="UP001492380">
    <property type="component" value="Unassembled WGS sequence"/>
</dbReference>
<keyword evidence="2" id="KW-0472">Membrane</keyword>
<feature type="compositionally biased region" description="Basic and acidic residues" evidence="1">
    <location>
        <begin position="171"/>
        <end position="190"/>
    </location>
</feature>
<gene>
    <name evidence="3" type="ORF">HDK90DRAFT_162281</name>
</gene>
<evidence type="ECO:0000256" key="2">
    <source>
        <dbReference type="SAM" id="Phobius"/>
    </source>
</evidence>
<feature type="transmembrane region" description="Helical" evidence="2">
    <location>
        <begin position="53"/>
        <end position="74"/>
    </location>
</feature>
<keyword evidence="4" id="KW-1185">Reference proteome</keyword>
<name>A0ABR1Z1S1_9PEZI</name>
<feature type="region of interest" description="Disordered" evidence="1">
    <location>
        <begin position="164"/>
        <end position="235"/>
    </location>
</feature>
<comment type="caution">
    <text evidence="3">The sequence shown here is derived from an EMBL/GenBank/DDBJ whole genome shotgun (WGS) entry which is preliminary data.</text>
</comment>
<evidence type="ECO:0000256" key="1">
    <source>
        <dbReference type="SAM" id="MobiDB-lite"/>
    </source>
</evidence>
<accession>A0ABR1Z1S1</accession>
<dbReference type="EMBL" id="JBBWRZ010000002">
    <property type="protein sequence ID" value="KAK8244543.1"/>
    <property type="molecule type" value="Genomic_DNA"/>
</dbReference>